<dbReference type="InterPro" id="IPR002577">
    <property type="entry name" value="HTH_HxlR"/>
</dbReference>
<sequence length="119" mass="13509">MLQKCKEDQQLSISQKNLTTNIIQMKEAKCPAEELLKSIAGKWKPQILKLAIDNPIRFNALLRQLEGATKQAIATALKELETEGILSKETIKLKPLHIEYSLTEKGKKIIPLLQQLEDF</sequence>
<comment type="caution">
    <text evidence="5">The sequence shown here is derived from an EMBL/GenBank/DDBJ whole genome shotgun (WGS) entry which is preliminary data.</text>
</comment>
<dbReference type="Proteomes" id="UP000609064">
    <property type="component" value="Unassembled WGS sequence"/>
</dbReference>
<accession>A0A916YZX3</accession>
<dbReference type="InterPro" id="IPR036390">
    <property type="entry name" value="WH_DNA-bd_sf"/>
</dbReference>
<protein>
    <recommendedName>
        <fullName evidence="4">HTH hxlR-type domain-containing protein</fullName>
    </recommendedName>
</protein>
<dbReference type="PROSITE" id="PS51118">
    <property type="entry name" value="HTH_HXLR"/>
    <property type="match status" value="1"/>
</dbReference>
<keyword evidence="3" id="KW-0804">Transcription</keyword>
<evidence type="ECO:0000313" key="5">
    <source>
        <dbReference type="EMBL" id="GGD69854.1"/>
    </source>
</evidence>
<name>A0A916YZX3_9BACT</name>
<keyword evidence="6" id="KW-1185">Reference proteome</keyword>
<evidence type="ECO:0000313" key="6">
    <source>
        <dbReference type="Proteomes" id="UP000609064"/>
    </source>
</evidence>
<evidence type="ECO:0000256" key="2">
    <source>
        <dbReference type="ARBA" id="ARBA00023125"/>
    </source>
</evidence>
<dbReference type="GO" id="GO:0003677">
    <property type="term" value="F:DNA binding"/>
    <property type="evidence" value="ECO:0007669"/>
    <property type="project" value="UniProtKB-KW"/>
</dbReference>
<dbReference type="AlphaFoldDB" id="A0A916YZX3"/>
<dbReference type="InterPro" id="IPR036388">
    <property type="entry name" value="WH-like_DNA-bd_sf"/>
</dbReference>
<dbReference type="RefSeq" id="WP_229250775.1">
    <property type="nucleotide sequence ID" value="NZ_BMKK01000008.1"/>
</dbReference>
<keyword evidence="1" id="KW-0805">Transcription regulation</keyword>
<proteinExistence type="predicted"/>
<keyword evidence="2" id="KW-0238">DNA-binding</keyword>
<reference evidence="5" key="2">
    <citation type="submission" date="2020-09" db="EMBL/GenBank/DDBJ databases">
        <authorList>
            <person name="Sun Q."/>
            <person name="Zhou Y."/>
        </authorList>
    </citation>
    <scope>NUCLEOTIDE SEQUENCE</scope>
    <source>
        <strain evidence="5">CGMCC 1.15958</strain>
    </source>
</reference>
<evidence type="ECO:0000256" key="1">
    <source>
        <dbReference type="ARBA" id="ARBA00023015"/>
    </source>
</evidence>
<dbReference type="EMBL" id="BMKK01000008">
    <property type="protein sequence ID" value="GGD69854.1"/>
    <property type="molecule type" value="Genomic_DNA"/>
</dbReference>
<evidence type="ECO:0000256" key="3">
    <source>
        <dbReference type="ARBA" id="ARBA00023163"/>
    </source>
</evidence>
<evidence type="ECO:0000259" key="4">
    <source>
        <dbReference type="PROSITE" id="PS51118"/>
    </source>
</evidence>
<feature type="domain" description="HTH hxlR-type" evidence="4">
    <location>
        <begin position="30"/>
        <end position="119"/>
    </location>
</feature>
<dbReference type="SUPFAM" id="SSF46785">
    <property type="entry name" value="Winged helix' DNA-binding domain"/>
    <property type="match status" value="1"/>
</dbReference>
<dbReference type="PANTHER" id="PTHR33204:SF18">
    <property type="entry name" value="TRANSCRIPTIONAL REGULATORY PROTEIN"/>
    <property type="match status" value="1"/>
</dbReference>
<organism evidence="5 6">
    <name type="scientific">Emticicia aquatilis</name>
    <dbReference type="NCBI Taxonomy" id="1537369"/>
    <lineage>
        <taxon>Bacteria</taxon>
        <taxon>Pseudomonadati</taxon>
        <taxon>Bacteroidota</taxon>
        <taxon>Cytophagia</taxon>
        <taxon>Cytophagales</taxon>
        <taxon>Leadbetterellaceae</taxon>
        <taxon>Emticicia</taxon>
    </lineage>
</organism>
<dbReference type="PANTHER" id="PTHR33204">
    <property type="entry name" value="TRANSCRIPTIONAL REGULATOR, MARR FAMILY"/>
    <property type="match status" value="1"/>
</dbReference>
<dbReference type="Pfam" id="PF01638">
    <property type="entry name" value="HxlR"/>
    <property type="match status" value="1"/>
</dbReference>
<gene>
    <name evidence="5" type="ORF">GCM10011514_37400</name>
</gene>
<dbReference type="Gene3D" id="1.10.10.10">
    <property type="entry name" value="Winged helix-like DNA-binding domain superfamily/Winged helix DNA-binding domain"/>
    <property type="match status" value="1"/>
</dbReference>
<reference evidence="5" key="1">
    <citation type="journal article" date="2014" name="Int. J. Syst. Evol. Microbiol.">
        <title>Complete genome sequence of Corynebacterium casei LMG S-19264T (=DSM 44701T), isolated from a smear-ripened cheese.</title>
        <authorList>
            <consortium name="US DOE Joint Genome Institute (JGI-PGF)"/>
            <person name="Walter F."/>
            <person name="Albersmeier A."/>
            <person name="Kalinowski J."/>
            <person name="Ruckert C."/>
        </authorList>
    </citation>
    <scope>NUCLEOTIDE SEQUENCE</scope>
    <source>
        <strain evidence="5">CGMCC 1.15958</strain>
    </source>
</reference>